<dbReference type="Proteomes" id="UP001303946">
    <property type="component" value="Plasmid unnamed2"/>
</dbReference>
<dbReference type="EMBL" id="CP136338">
    <property type="protein sequence ID" value="WOB11400.1"/>
    <property type="molecule type" value="Genomic_DNA"/>
</dbReference>
<accession>A0ABZ0D7S8</accession>
<dbReference type="RefSeq" id="WP_316704719.1">
    <property type="nucleotide sequence ID" value="NZ_CP136338.1"/>
</dbReference>
<sequence>MSKKPNQRVDRDDPFDDLLNSISDFIASRTVRKIVVRRRQAERARPCDPSLTKTENESLPHQPERK</sequence>
<evidence type="ECO:0000256" key="1">
    <source>
        <dbReference type="SAM" id="MobiDB-lite"/>
    </source>
</evidence>
<geneLocation type="plasmid" evidence="2 3">
    <name>unnamed2</name>
</geneLocation>
<feature type="region of interest" description="Disordered" evidence="1">
    <location>
        <begin position="39"/>
        <end position="66"/>
    </location>
</feature>
<evidence type="ECO:0000313" key="2">
    <source>
        <dbReference type="EMBL" id="WOB11400.1"/>
    </source>
</evidence>
<reference evidence="2 3" key="1">
    <citation type="submission" date="2023-10" db="EMBL/GenBank/DDBJ databases">
        <title>Bacteria for the degradation of biodegradable plastic PBAT(Polybutylene adipate terephthalate).</title>
        <authorList>
            <person name="Weon H.-Y."/>
            <person name="Yeon J."/>
        </authorList>
    </citation>
    <scope>NUCLEOTIDE SEQUENCE [LARGE SCALE GENOMIC DNA]</scope>
    <source>
        <strain evidence="2 3">SBD 7-3</strain>
        <plasmid evidence="2 3">unnamed2</plasmid>
    </source>
</reference>
<organism evidence="2 3">
    <name type="scientific">Piscinibacter gummiphilus</name>
    <dbReference type="NCBI Taxonomy" id="946333"/>
    <lineage>
        <taxon>Bacteria</taxon>
        <taxon>Pseudomonadati</taxon>
        <taxon>Pseudomonadota</taxon>
        <taxon>Betaproteobacteria</taxon>
        <taxon>Burkholderiales</taxon>
        <taxon>Sphaerotilaceae</taxon>
        <taxon>Piscinibacter</taxon>
    </lineage>
</organism>
<evidence type="ECO:0000313" key="3">
    <source>
        <dbReference type="Proteomes" id="UP001303946"/>
    </source>
</evidence>
<gene>
    <name evidence="2" type="ORF">RXV79_27840</name>
</gene>
<feature type="compositionally biased region" description="Basic and acidic residues" evidence="1">
    <location>
        <begin position="54"/>
        <end position="66"/>
    </location>
</feature>
<proteinExistence type="predicted"/>
<keyword evidence="2" id="KW-0614">Plasmid</keyword>
<protein>
    <submittedName>
        <fullName evidence="2">Uncharacterized protein</fullName>
    </submittedName>
</protein>
<keyword evidence="3" id="KW-1185">Reference proteome</keyword>
<name>A0ABZ0D7S8_9BURK</name>